<evidence type="ECO:0000313" key="2">
    <source>
        <dbReference type="EMBL" id="KAF8451141.1"/>
    </source>
</evidence>
<accession>A0AAD4C7T5</accession>
<dbReference type="Proteomes" id="UP001194468">
    <property type="component" value="Unassembled WGS sequence"/>
</dbReference>
<feature type="region of interest" description="Disordered" evidence="1">
    <location>
        <begin position="1"/>
        <end position="21"/>
    </location>
</feature>
<gene>
    <name evidence="2" type="ORF">L210DRAFT_3500313</name>
</gene>
<feature type="compositionally biased region" description="Basic and acidic residues" evidence="1">
    <location>
        <begin position="390"/>
        <end position="403"/>
    </location>
</feature>
<dbReference type="EMBL" id="WHUW01000002">
    <property type="protein sequence ID" value="KAF8451141.1"/>
    <property type="molecule type" value="Genomic_DNA"/>
</dbReference>
<reference evidence="2" key="2">
    <citation type="journal article" date="2020" name="Nat. Commun.">
        <title>Large-scale genome sequencing of mycorrhizal fungi provides insights into the early evolution of symbiotic traits.</title>
        <authorList>
            <person name="Miyauchi S."/>
            <person name="Kiss E."/>
            <person name="Kuo A."/>
            <person name="Drula E."/>
            <person name="Kohler A."/>
            <person name="Sanchez-Garcia M."/>
            <person name="Morin E."/>
            <person name="Andreopoulos B."/>
            <person name="Barry K.W."/>
            <person name="Bonito G."/>
            <person name="Buee M."/>
            <person name="Carver A."/>
            <person name="Chen C."/>
            <person name="Cichocki N."/>
            <person name="Clum A."/>
            <person name="Culley D."/>
            <person name="Crous P.W."/>
            <person name="Fauchery L."/>
            <person name="Girlanda M."/>
            <person name="Hayes R.D."/>
            <person name="Keri Z."/>
            <person name="LaButti K."/>
            <person name="Lipzen A."/>
            <person name="Lombard V."/>
            <person name="Magnuson J."/>
            <person name="Maillard F."/>
            <person name="Murat C."/>
            <person name="Nolan M."/>
            <person name="Ohm R.A."/>
            <person name="Pangilinan J."/>
            <person name="Pereira M.F."/>
            <person name="Perotto S."/>
            <person name="Peter M."/>
            <person name="Pfister S."/>
            <person name="Riley R."/>
            <person name="Sitrit Y."/>
            <person name="Stielow J.B."/>
            <person name="Szollosi G."/>
            <person name="Zifcakova L."/>
            <person name="Stursova M."/>
            <person name="Spatafora J.W."/>
            <person name="Tedersoo L."/>
            <person name="Vaario L.M."/>
            <person name="Yamada A."/>
            <person name="Yan M."/>
            <person name="Wang P."/>
            <person name="Xu J."/>
            <person name="Bruns T."/>
            <person name="Baldrian P."/>
            <person name="Vilgalys R."/>
            <person name="Dunand C."/>
            <person name="Henrissat B."/>
            <person name="Grigoriev I.V."/>
            <person name="Hibbett D."/>
            <person name="Nagy L.G."/>
            <person name="Martin F.M."/>
        </authorList>
    </citation>
    <scope>NUCLEOTIDE SEQUENCE</scope>
    <source>
        <strain evidence="2">BED1</strain>
    </source>
</reference>
<feature type="compositionally biased region" description="Basic and acidic residues" evidence="1">
    <location>
        <begin position="102"/>
        <end position="123"/>
    </location>
</feature>
<feature type="compositionally biased region" description="Basic and acidic residues" evidence="1">
    <location>
        <begin position="253"/>
        <end position="272"/>
    </location>
</feature>
<feature type="region of interest" description="Disordered" evidence="1">
    <location>
        <begin position="242"/>
        <end position="281"/>
    </location>
</feature>
<feature type="compositionally biased region" description="Basic and acidic residues" evidence="1">
    <location>
        <begin position="345"/>
        <end position="355"/>
    </location>
</feature>
<evidence type="ECO:0000313" key="3">
    <source>
        <dbReference type="Proteomes" id="UP001194468"/>
    </source>
</evidence>
<feature type="region of interest" description="Disordered" evidence="1">
    <location>
        <begin position="302"/>
        <end position="403"/>
    </location>
</feature>
<evidence type="ECO:0000256" key="1">
    <source>
        <dbReference type="SAM" id="MobiDB-lite"/>
    </source>
</evidence>
<feature type="compositionally biased region" description="Basic residues" evidence="1">
    <location>
        <begin position="371"/>
        <end position="382"/>
    </location>
</feature>
<feature type="region of interest" description="Disordered" evidence="1">
    <location>
        <begin position="34"/>
        <end position="67"/>
    </location>
</feature>
<organism evidence="2 3">
    <name type="scientific">Boletus edulis BED1</name>
    <dbReference type="NCBI Taxonomy" id="1328754"/>
    <lineage>
        <taxon>Eukaryota</taxon>
        <taxon>Fungi</taxon>
        <taxon>Dikarya</taxon>
        <taxon>Basidiomycota</taxon>
        <taxon>Agaricomycotina</taxon>
        <taxon>Agaricomycetes</taxon>
        <taxon>Agaricomycetidae</taxon>
        <taxon>Boletales</taxon>
        <taxon>Boletineae</taxon>
        <taxon>Boletaceae</taxon>
        <taxon>Boletoideae</taxon>
        <taxon>Boletus</taxon>
    </lineage>
</organism>
<sequence>MSFLSKGECNSEPEGKEERAEMCQWHKLHRSATERGAMEHPEFEADATKENGGGCNEPEDVPILPAERDRESLEGCLRITEWWSNSRSCHRMSEDAAETGSEEVRRWAVKRTGERSENRKNAERSSCNPGKGKRVEVTRSSGGSYRKNAQRSDAKAESGVKWIRLEWHTRSGGDPRKEDSMERARKRICEEKRNKEEPSWGDLIHKENAPELVGSEMDGAVMEQYWRRSGGLEVREVRRHLPGCANAPGDIGDDTRGDIRDEGDNRRCRNDTDIGGLGGRQKMTSGLAFRLQESGKVAARNLIGSTDQIEGRASGSNDNMHQESNEDIRQEVLNGREGGWSVTEDAQRHEGEVKTTTKSSKSGVPLEVQRTQRRRQWNRKGLQRSTKGGTDGDYHEVTRSGVP</sequence>
<comment type="caution">
    <text evidence="2">The sequence shown here is derived from an EMBL/GenBank/DDBJ whole genome shotgun (WGS) entry which is preliminary data.</text>
</comment>
<keyword evidence="3" id="KW-1185">Reference proteome</keyword>
<feature type="compositionally biased region" description="Basic and acidic residues" evidence="1">
    <location>
        <begin position="34"/>
        <end position="49"/>
    </location>
</feature>
<dbReference type="AlphaFoldDB" id="A0AAD4C7T5"/>
<reference evidence="2" key="1">
    <citation type="submission" date="2019-10" db="EMBL/GenBank/DDBJ databases">
        <authorList>
            <consortium name="DOE Joint Genome Institute"/>
            <person name="Kuo A."/>
            <person name="Miyauchi S."/>
            <person name="Kiss E."/>
            <person name="Drula E."/>
            <person name="Kohler A."/>
            <person name="Sanchez-Garcia M."/>
            <person name="Andreopoulos B."/>
            <person name="Barry K.W."/>
            <person name="Bonito G."/>
            <person name="Buee M."/>
            <person name="Carver A."/>
            <person name="Chen C."/>
            <person name="Cichocki N."/>
            <person name="Clum A."/>
            <person name="Culley D."/>
            <person name="Crous P.W."/>
            <person name="Fauchery L."/>
            <person name="Girlanda M."/>
            <person name="Hayes R."/>
            <person name="Keri Z."/>
            <person name="LaButti K."/>
            <person name="Lipzen A."/>
            <person name="Lombard V."/>
            <person name="Magnuson J."/>
            <person name="Maillard F."/>
            <person name="Morin E."/>
            <person name="Murat C."/>
            <person name="Nolan M."/>
            <person name="Ohm R."/>
            <person name="Pangilinan J."/>
            <person name="Pereira M."/>
            <person name="Perotto S."/>
            <person name="Peter M."/>
            <person name="Riley R."/>
            <person name="Sitrit Y."/>
            <person name="Stielow B."/>
            <person name="Szollosi G."/>
            <person name="Zifcakova L."/>
            <person name="Stursova M."/>
            <person name="Spatafora J.W."/>
            <person name="Tedersoo L."/>
            <person name="Vaario L.-M."/>
            <person name="Yamada A."/>
            <person name="Yan M."/>
            <person name="Wang P."/>
            <person name="Xu J."/>
            <person name="Bruns T."/>
            <person name="Baldrian P."/>
            <person name="Vilgalys R."/>
            <person name="Henrissat B."/>
            <person name="Grigoriev I.V."/>
            <person name="Hibbett D."/>
            <person name="Nagy L.G."/>
            <person name="Martin F.M."/>
        </authorList>
    </citation>
    <scope>NUCLEOTIDE SEQUENCE</scope>
    <source>
        <strain evidence="2">BED1</strain>
    </source>
</reference>
<name>A0AAD4C7T5_BOLED</name>
<feature type="compositionally biased region" description="Polar residues" evidence="1">
    <location>
        <begin position="303"/>
        <end position="319"/>
    </location>
</feature>
<proteinExistence type="predicted"/>
<protein>
    <submittedName>
        <fullName evidence="2">Uncharacterized protein</fullName>
    </submittedName>
</protein>
<feature type="region of interest" description="Disordered" evidence="1">
    <location>
        <begin position="88"/>
        <end position="158"/>
    </location>
</feature>
<feature type="compositionally biased region" description="Basic and acidic residues" evidence="1">
    <location>
        <begin position="320"/>
        <end position="330"/>
    </location>
</feature>